<dbReference type="PANTHER" id="PTHR12049">
    <property type="entry name" value="PROTEIN ARGININE METHYLTRANSFERASE NDUFAF7, MITOCHONDRIAL"/>
    <property type="match status" value="1"/>
</dbReference>
<reference evidence="3" key="1">
    <citation type="journal article" date="2014" name="Int. J. Syst. Evol. Microbiol.">
        <title>Complete genome sequence of Corynebacterium casei LMG S-19264T (=DSM 44701T), isolated from a smear-ripened cheese.</title>
        <authorList>
            <consortium name="US DOE Joint Genome Institute (JGI-PGF)"/>
            <person name="Walter F."/>
            <person name="Albersmeier A."/>
            <person name="Kalinowski J."/>
            <person name="Ruckert C."/>
        </authorList>
    </citation>
    <scope>NUCLEOTIDE SEQUENCE</scope>
    <source>
        <strain evidence="3">CGMCC 1.12987</strain>
    </source>
</reference>
<reference evidence="3" key="2">
    <citation type="submission" date="2020-09" db="EMBL/GenBank/DDBJ databases">
        <authorList>
            <person name="Sun Q."/>
            <person name="Zhou Y."/>
        </authorList>
    </citation>
    <scope>NUCLEOTIDE SEQUENCE</scope>
    <source>
        <strain evidence="3">CGMCC 1.12987</strain>
    </source>
</reference>
<organism evidence="3 4">
    <name type="scientific">Paenibacillus abyssi</name>
    <dbReference type="NCBI Taxonomy" id="1340531"/>
    <lineage>
        <taxon>Bacteria</taxon>
        <taxon>Bacillati</taxon>
        <taxon>Bacillota</taxon>
        <taxon>Bacilli</taxon>
        <taxon>Bacillales</taxon>
        <taxon>Paenibacillaceae</taxon>
        <taxon>Paenibacillus</taxon>
    </lineage>
</organism>
<dbReference type="Pfam" id="PF02636">
    <property type="entry name" value="Methyltransf_28"/>
    <property type="match status" value="1"/>
</dbReference>
<protein>
    <submittedName>
        <fullName evidence="3">SAM-dependent methyltransferase</fullName>
    </submittedName>
</protein>
<name>A0A917D4V0_9BACL</name>
<evidence type="ECO:0000256" key="2">
    <source>
        <dbReference type="ARBA" id="ARBA00022679"/>
    </source>
</evidence>
<evidence type="ECO:0000313" key="3">
    <source>
        <dbReference type="EMBL" id="GGG10364.1"/>
    </source>
</evidence>
<keyword evidence="4" id="KW-1185">Reference proteome</keyword>
<dbReference type="InterPro" id="IPR029063">
    <property type="entry name" value="SAM-dependent_MTases_sf"/>
</dbReference>
<dbReference type="AlphaFoldDB" id="A0A917D4V0"/>
<evidence type="ECO:0000256" key="1">
    <source>
        <dbReference type="ARBA" id="ARBA00022603"/>
    </source>
</evidence>
<proteinExistence type="predicted"/>
<evidence type="ECO:0000313" key="4">
    <source>
        <dbReference type="Proteomes" id="UP000644756"/>
    </source>
</evidence>
<dbReference type="InterPro" id="IPR038375">
    <property type="entry name" value="NDUFAF7_sf"/>
</dbReference>
<gene>
    <name evidence="3" type="ORF">GCM10010916_29040</name>
</gene>
<dbReference type="EMBL" id="BMGR01000009">
    <property type="protein sequence ID" value="GGG10364.1"/>
    <property type="molecule type" value="Genomic_DNA"/>
</dbReference>
<sequence>MPLEQFIKQRLETTEAEGWYKNRHGERIEVKCITFHEYMAICLYDDTYGYYRSGQVRVGRDGDFYTSSGIGTIMAELTASYIRKSASEWGECTSVCEWGGGTGQLASQMLSAWLNSDPEWAGKLSYWFIDDHPAHMNKAKDTLSEFNGRIRIHYQSAEDAIKVTWDDEPVIMLANELLDAFPVHRVMLFEGDLWELGVTYDKVKGGFRYCYMALSDPRIEASMRRDRIMLHEGQETEIGLAAELWLSSLMQRVKKGSLILIDYGDTSEELTAPHRMKGSLLCYRNHQAYDDPFLSPGQQDITAHVNFTACRNIAEANGWRIGYYNTQKQFLVDQGIMSLLANHAGRDPFSKEARRNRSIRQLLLSDGMSETFKVLVLTK</sequence>
<comment type="caution">
    <text evidence="3">The sequence shown here is derived from an EMBL/GenBank/DDBJ whole genome shotgun (WGS) entry which is preliminary data.</text>
</comment>
<dbReference type="GO" id="GO:0035243">
    <property type="term" value="F:protein-arginine omega-N symmetric methyltransferase activity"/>
    <property type="evidence" value="ECO:0007669"/>
    <property type="project" value="TreeGrafter"/>
</dbReference>
<dbReference type="GO" id="GO:0032259">
    <property type="term" value="P:methylation"/>
    <property type="evidence" value="ECO:0007669"/>
    <property type="project" value="UniProtKB-KW"/>
</dbReference>
<dbReference type="Gene3D" id="3.40.50.12710">
    <property type="match status" value="1"/>
</dbReference>
<keyword evidence="1 3" id="KW-0489">Methyltransferase</keyword>
<accession>A0A917D4V0</accession>
<keyword evidence="2" id="KW-0808">Transferase</keyword>
<dbReference type="Proteomes" id="UP000644756">
    <property type="component" value="Unassembled WGS sequence"/>
</dbReference>
<dbReference type="RefSeq" id="WP_188531784.1">
    <property type="nucleotide sequence ID" value="NZ_BMGR01000009.1"/>
</dbReference>
<dbReference type="SUPFAM" id="SSF53335">
    <property type="entry name" value="S-adenosyl-L-methionine-dependent methyltransferases"/>
    <property type="match status" value="1"/>
</dbReference>
<dbReference type="InterPro" id="IPR003788">
    <property type="entry name" value="NDUFAF7"/>
</dbReference>
<dbReference type="PANTHER" id="PTHR12049:SF7">
    <property type="entry name" value="PROTEIN ARGININE METHYLTRANSFERASE NDUFAF7, MITOCHONDRIAL"/>
    <property type="match status" value="1"/>
</dbReference>